<feature type="transmembrane region" description="Helical" evidence="1">
    <location>
        <begin position="179"/>
        <end position="201"/>
    </location>
</feature>
<keyword evidence="1" id="KW-0812">Transmembrane</keyword>
<keyword evidence="1" id="KW-1133">Transmembrane helix</keyword>
<gene>
    <name evidence="2" type="ORF">KDA_33510</name>
</gene>
<evidence type="ECO:0000313" key="3">
    <source>
        <dbReference type="Proteomes" id="UP000287171"/>
    </source>
</evidence>
<dbReference type="AlphaFoldDB" id="A0A402B967"/>
<dbReference type="OrthoDB" id="161547at2"/>
<protein>
    <submittedName>
        <fullName evidence="2">Uncharacterized protein</fullName>
    </submittedName>
</protein>
<evidence type="ECO:0000313" key="2">
    <source>
        <dbReference type="EMBL" id="GCE27867.1"/>
    </source>
</evidence>
<keyword evidence="3" id="KW-1185">Reference proteome</keyword>
<reference evidence="3" key="1">
    <citation type="submission" date="2018-12" db="EMBL/GenBank/DDBJ databases">
        <title>Tengunoibacter tsumagoiensis gen. nov., sp. nov., Dictyobacter kobayashii sp. nov., D. alpinus sp. nov., and D. joshuensis sp. nov. and description of Dictyobacteraceae fam. nov. within the order Ktedonobacterales isolated from Tengu-no-mugimeshi.</title>
        <authorList>
            <person name="Wang C.M."/>
            <person name="Zheng Y."/>
            <person name="Sakai Y."/>
            <person name="Toyoda A."/>
            <person name="Minakuchi Y."/>
            <person name="Abe K."/>
            <person name="Yokota A."/>
            <person name="Yabe S."/>
        </authorList>
    </citation>
    <scope>NUCLEOTIDE SEQUENCE [LARGE SCALE GENOMIC DNA]</scope>
    <source>
        <strain evidence="3">Uno16</strain>
    </source>
</reference>
<dbReference type="Proteomes" id="UP000287171">
    <property type="component" value="Unassembled WGS sequence"/>
</dbReference>
<dbReference type="EMBL" id="BIFT01000001">
    <property type="protein sequence ID" value="GCE27867.1"/>
    <property type="molecule type" value="Genomic_DNA"/>
</dbReference>
<sequence length="210" mass="23533">MAKSIHSTNRELRAYGGHFLVGDYSPARRSPKLPTIPARASAHPAAVVKIHPRYPRGAGMLAQADMTRVPTMPQTRAVWEYETPHYAASSSLSALTLAITDTVASMRPASQSVQFQQETQEEPQVAPQYSIVERLRRHDYAEFDTVPPLITSPLKAWSASPHPLEGVRCWLLHPGRLEFLIWFLGTLLLICFTVIFMLLLLSNLGYLTFH</sequence>
<proteinExistence type="predicted"/>
<dbReference type="RefSeq" id="WP_126628150.1">
    <property type="nucleotide sequence ID" value="NZ_BIFT01000001.1"/>
</dbReference>
<comment type="caution">
    <text evidence="2">The sequence shown here is derived from an EMBL/GenBank/DDBJ whole genome shotgun (WGS) entry which is preliminary data.</text>
</comment>
<evidence type="ECO:0000256" key="1">
    <source>
        <dbReference type="SAM" id="Phobius"/>
    </source>
</evidence>
<accession>A0A402B967</accession>
<organism evidence="2 3">
    <name type="scientific">Dictyobacter alpinus</name>
    <dbReference type="NCBI Taxonomy" id="2014873"/>
    <lineage>
        <taxon>Bacteria</taxon>
        <taxon>Bacillati</taxon>
        <taxon>Chloroflexota</taxon>
        <taxon>Ktedonobacteria</taxon>
        <taxon>Ktedonobacterales</taxon>
        <taxon>Dictyobacteraceae</taxon>
        <taxon>Dictyobacter</taxon>
    </lineage>
</organism>
<name>A0A402B967_9CHLR</name>
<keyword evidence="1" id="KW-0472">Membrane</keyword>